<dbReference type="AlphaFoldDB" id="A0A927H661"/>
<protein>
    <submittedName>
        <fullName evidence="1">SIMPL domain-containing protein</fullName>
    </submittedName>
</protein>
<dbReference type="Gene3D" id="3.30.110.170">
    <property type="entry name" value="Protein of unknown function (DUF541), domain 1"/>
    <property type="match status" value="1"/>
</dbReference>
<name>A0A927H661_9BACL</name>
<proteinExistence type="predicted"/>
<dbReference type="GO" id="GO:0006974">
    <property type="term" value="P:DNA damage response"/>
    <property type="evidence" value="ECO:0007669"/>
    <property type="project" value="TreeGrafter"/>
</dbReference>
<evidence type="ECO:0000313" key="1">
    <source>
        <dbReference type="EMBL" id="MBD2869253.1"/>
    </source>
</evidence>
<sequence length="222" mass="23719">MPNHSFHGAPAADRSKCAFSIEVVGDGTVDAAPDRAVVVLGAITEGTSLQEVQNENAEAVTAIIDALLALGIPRENIQTKDFRIETQYDYVDGRQVFRGYQVTHMLQVTIEDVDDTGRVIDTAVSSGANSVTSIQFTTAQPEAYVNQALSLAVRDAHQKALTIAGTLGVALAAVPSGVQQISRVQEPPVPFQSAMLMKSAATPIEPGQLTYRAAVRAWYMYG</sequence>
<evidence type="ECO:0000313" key="2">
    <source>
        <dbReference type="Proteomes" id="UP000632125"/>
    </source>
</evidence>
<reference evidence="1" key="1">
    <citation type="submission" date="2020-09" db="EMBL/GenBank/DDBJ databases">
        <title>A novel bacterium of genus Paenibacillus, isolated from South China Sea.</title>
        <authorList>
            <person name="Huang H."/>
            <person name="Mo K."/>
            <person name="Hu Y."/>
        </authorList>
    </citation>
    <scope>NUCLEOTIDE SEQUENCE</scope>
    <source>
        <strain evidence="1">IB182493</strain>
    </source>
</reference>
<dbReference type="RefSeq" id="WP_190861207.1">
    <property type="nucleotide sequence ID" value="NZ_JACXIY010000014.1"/>
</dbReference>
<gene>
    <name evidence="1" type="ORF">IDH41_11755</name>
</gene>
<dbReference type="InterPro" id="IPR007497">
    <property type="entry name" value="SIMPL/DUF541"/>
</dbReference>
<dbReference type="EMBL" id="JACXIY010000014">
    <property type="protein sequence ID" value="MBD2869253.1"/>
    <property type="molecule type" value="Genomic_DNA"/>
</dbReference>
<keyword evidence="2" id="KW-1185">Reference proteome</keyword>
<accession>A0A927H661</accession>
<organism evidence="1 2">
    <name type="scientific">Paenibacillus arenilitoris</name>
    <dbReference type="NCBI Taxonomy" id="2772299"/>
    <lineage>
        <taxon>Bacteria</taxon>
        <taxon>Bacillati</taxon>
        <taxon>Bacillota</taxon>
        <taxon>Bacilli</taxon>
        <taxon>Bacillales</taxon>
        <taxon>Paenibacillaceae</taxon>
        <taxon>Paenibacillus</taxon>
    </lineage>
</organism>
<dbReference type="Gene3D" id="3.30.70.2970">
    <property type="entry name" value="Protein of unknown function (DUF541), domain 2"/>
    <property type="match status" value="1"/>
</dbReference>
<dbReference type="PANTHER" id="PTHR34387:SF1">
    <property type="entry name" value="PERIPLASMIC IMMUNOGENIC PROTEIN"/>
    <property type="match status" value="1"/>
</dbReference>
<dbReference type="InterPro" id="IPR052022">
    <property type="entry name" value="26kDa_periplasmic_antigen"/>
</dbReference>
<comment type="caution">
    <text evidence="1">The sequence shown here is derived from an EMBL/GenBank/DDBJ whole genome shotgun (WGS) entry which is preliminary data.</text>
</comment>
<dbReference type="Proteomes" id="UP000632125">
    <property type="component" value="Unassembled WGS sequence"/>
</dbReference>
<dbReference type="Pfam" id="PF04402">
    <property type="entry name" value="SIMPL"/>
    <property type="match status" value="1"/>
</dbReference>
<dbReference type="PANTHER" id="PTHR34387">
    <property type="entry name" value="SLR1258 PROTEIN"/>
    <property type="match status" value="1"/>
</dbReference>